<dbReference type="PANTHER" id="PTHR33120:SF42">
    <property type="entry name" value="OS12G0105000 PROTEIN"/>
    <property type="match status" value="1"/>
</dbReference>
<evidence type="ECO:0000256" key="1">
    <source>
        <dbReference type="SAM" id="MobiDB-lite"/>
    </source>
</evidence>
<dbReference type="InterPro" id="IPR046527">
    <property type="entry name" value="PIR2-like_helical"/>
</dbReference>
<name>A0A835A1L8_9POAL</name>
<feature type="region of interest" description="Disordered" evidence="1">
    <location>
        <begin position="516"/>
        <end position="585"/>
    </location>
</feature>
<feature type="compositionally biased region" description="Basic and acidic residues" evidence="1">
    <location>
        <begin position="570"/>
        <end position="585"/>
    </location>
</feature>
<evidence type="ECO:0000259" key="3">
    <source>
        <dbReference type="Pfam" id="PF20235"/>
    </source>
</evidence>
<evidence type="ECO:0000313" key="4">
    <source>
        <dbReference type="EMBL" id="KAF8643603.1"/>
    </source>
</evidence>
<evidence type="ECO:0000259" key="2">
    <source>
        <dbReference type="Pfam" id="PF12274"/>
    </source>
</evidence>
<feature type="domain" description="DUF3615" evidence="2">
    <location>
        <begin position="416"/>
        <end position="492"/>
    </location>
</feature>
<dbReference type="EMBL" id="JACEFO010003178">
    <property type="protein sequence ID" value="KAF8643603.1"/>
    <property type="molecule type" value="Genomic_DNA"/>
</dbReference>
<sequence length="585" mass="65676">MVEKKITNLPAGSMYPRRLLPDGGKIKGALRVAATQARHPSPDVLARLMTAEYPPSLLSPVLAKLKGTEVLNTDDICQIMNLLDSQWPPIVPQAKIEFWCRPDDGKGNTCSRDNNGALLISTRIGEGYVANVSVVKIKAHEQVRGDYISGQTFPDLEPKFSMLMQELMEAKPRIIMNLNPRKELEYDASPCEHMLSLKLHLLDRIHDFYITALAIMPKSPSLLRALLVAGHCYGPLDPLSNIIINSIWYHAAFPLAQDAADQLPEGILDTRLLARVESRSLDGLVSLIGPCRHNALVFLHHRACEIPSDFFDCSSCLRAAQCAKHPQHDEFASLMTSLLLFREAHSDFHTVLKDPLILSSQFDRDQNALLFGVKLPSASAQMEPPCSLLPQASKEMSRKKSAFMRHLKFLHGKLDKLLHKYNYQHPWEPNFRVVLICGARESKSPRGPKFYYVNFLAKEHFDENRRCTLFFAEFWDTEAAKPSICCPVDDCCDDIGELSVPCRMPHCSDEREVRRSDTASHAAAGVGLLPDPDGRVDDEEDDERLEEGEEHDLASGGEREEEGDCGEGQDDAHERVLELLRKEQQ</sequence>
<dbReference type="InterPro" id="IPR022059">
    <property type="entry name" value="DUF3615"/>
</dbReference>
<dbReference type="OrthoDB" id="607685at2759"/>
<protein>
    <submittedName>
        <fullName evidence="4">Uncharacterized protein</fullName>
    </submittedName>
</protein>
<dbReference type="Pfam" id="PF20235">
    <property type="entry name" value="PIR2-like_helical"/>
    <property type="match status" value="1"/>
</dbReference>
<keyword evidence="5" id="KW-1185">Reference proteome</keyword>
<feature type="domain" description="PIR2-like helical" evidence="3">
    <location>
        <begin position="203"/>
        <end position="291"/>
    </location>
</feature>
<dbReference type="AlphaFoldDB" id="A0A835A1L8"/>
<dbReference type="PANTHER" id="PTHR33120">
    <property type="entry name" value="EXPRESSED PROTEIN-RELATED"/>
    <property type="match status" value="1"/>
</dbReference>
<comment type="caution">
    <text evidence="4">The sequence shown here is derived from an EMBL/GenBank/DDBJ whole genome shotgun (WGS) entry which is preliminary data.</text>
</comment>
<feature type="compositionally biased region" description="Acidic residues" evidence="1">
    <location>
        <begin position="536"/>
        <end position="550"/>
    </location>
</feature>
<feature type="compositionally biased region" description="Acidic residues" evidence="1">
    <location>
        <begin position="559"/>
        <end position="569"/>
    </location>
</feature>
<dbReference type="Proteomes" id="UP000636709">
    <property type="component" value="Unassembled WGS sequence"/>
</dbReference>
<evidence type="ECO:0000313" key="5">
    <source>
        <dbReference type="Proteomes" id="UP000636709"/>
    </source>
</evidence>
<organism evidence="4 5">
    <name type="scientific">Digitaria exilis</name>
    <dbReference type="NCBI Taxonomy" id="1010633"/>
    <lineage>
        <taxon>Eukaryota</taxon>
        <taxon>Viridiplantae</taxon>
        <taxon>Streptophyta</taxon>
        <taxon>Embryophyta</taxon>
        <taxon>Tracheophyta</taxon>
        <taxon>Spermatophyta</taxon>
        <taxon>Magnoliopsida</taxon>
        <taxon>Liliopsida</taxon>
        <taxon>Poales</taxon>
        <taxon>Poaceae</taxon>
        <taxon>PACMAD clade</taxon>
        <taxon>Panicoideae</taxon>
        <taxon>Panicodae</taxon>
        <taxon>Paniceae</taxon>
        <taxon>Anthephorinae</taxon>
        <taxon>Digitaria</taxon>
    </lineage>
</organism>
<proteinExistence type="predicted"/>
<dbReference type="Pfam" id="PF12274">
    <property type="entry name" value="DUF3615"/>
    <property type="match status" value="1"/>
</dbReference>
<reference evidence="4" key="1">
    <citation type="submission" date="2020-07" db="EMBL/GenBank/DDBJ databases">
        <title>Genome sequence and genetic diversity analysis of an under-domesticated orphan crop, white fonio (Digitaria exilis).</title>
        <authorList>
            <person name="Bennetzen J.L."/>
            <person name="Chen S."/>
            <person name="Ma X."/>
            <person name="Wang X."/>
            <person name="Yssel A.E.J."/>
            <person name="Chaluvadi S.R."/>
            <person name="Johnson M."/>
            <person name="Gangashetty P."/>
            <person name="Hamidou F."/>
            <person name="Sanogo M.D."/>
            <person name="Zwaenepoel A."/>
            <person name="Wallace J."/>
            <person name="Van De Peer Y."/>
            <person name="Van Deynze A."/>
        </authorList>
    </citation>
    <scope>NUCLEOTIDE SEQUENCE</scope>
    <source>
        <tissue evidence="4">Leaves</tissue>
    </source>
</reference>
<accession>A0A835A1L8</accession>
<gene>
    <name evidence="4" type="ORF">HU200_066657</name>
</gene>